<dbReference type="AlphaFoldDB" id="A0A4P6ZLN7"/>
<evidence type="ECO:0000313" key="1">
    <source>
        <dbReference type="EMBL" id="QBP18608.1"/>
    </source>
</evidence>
<evidence type="ECO:0000313" key="2">
    <source>
        <dbReference type="Proteomes" id="UP000294321"/>
    </source>
</evidence>
<reference evidence="2" key="1">
    <citation type="submission" date="2018-12" db="EMBL/GenBank/DDBJ databases">
        <title>A new species of lactobacillus.</title>
        <authorList>
            <person name="Jian Y."/>
            <person name="Xin L."/>
            <person name="Hong Z.J."/>
            <person name="Ming L.Z."/>
            <person name="Hong X.Z."/>
        </authorList>
    </citation>
    <scope>NUCLEOTIDE SEQUENCE [LARGE SCALE GENOMIC DNA]</scope>
    <source>
        <strain evidence="2">HSLZ-75</strain>
    </source>
</reference>
<sequence>MKLLQPDILKKLIQHDKSVTFAINMLDQHWSNVIAKYGPQTKIDAPTVVMAKQLADSGCFSKPINFNNYAEVQKYLIRNDVYMGVTGKQELLKPFKE</sequence>
<gene>
    <name evidence="1" type="ORF">ELX58_05570</name>
</gene>
<protein>
    <submittedName>
        <fullName evidence="1">Uncharacterized protein</fullName>
    </submittedName>
</protein>
<dbReference type="RefSeq" id="WP_133442166.1">
    <property type="nucleotide sequence ID" value="NZ_CP034726.1"/>
</dbReference>
<accession>A0A4P6ZLN7</accession>
<dbReference type="EMBL" id="CP034726">
    <property type="protein sequence ID" value="QBP18608.1"/>
    <property type="molecule type" value="Genomic_DNA"/>
</dbReference>
<name>A0A4P6ZLN7_9LACO</name>
<keyword evidence="2" id="KW-1185">Reference proteome</keyword>
<proteinExistence type="predicted"/>
<dbReference type="Proteomes" id="UP000294321">
    <property type="component" value="Chromosome"/>
</dbReference>
<organism evidence="1 2">
    <name type="scientific">Acetilactobacillus jinshanensis</name>
    <dbReference type="NCBI Taxonomy" id="1720083"/>
    <lineage>
        <taxon>Bacteria</taxon>
        <taxon>Bacillati</taxon>
        <taxon>Bacillota</taxon>
        <taxon>Bacilli</taxon>
        <taxon>Lactobacillales</taxon>
        <taxon>Lactobacillaceae</taxon>
        <taxon>Acetilactobacillus</taxon>
    </lineage>
</organism>
<dbReference type="KEGG" id="lji:ELX58_05570"/>